<feature type="non-terminal residue" evidence="2">
    <location>
        <position position="1"/>
    </location>
</feature>
<dbReference type="EMBL" id="BARV01018445">
    <property type="protein sequence ID" value="GAI19931.1"/>
    <property type="molecule type" value="Genomic_DNA"/>
</dbReference>
<organism evidence="2">
    <name type="scientific">marine sediment metagenome</name>
    <dbReference type="NCBI Taxonomy" id="412755"/>
    <lineage>
        <taxon>unclassified sequences</taxon>
        <taxon>metagenomes</taxon>
        <taxon>ecological metagenomes</taxon>
    </lineage>
</organism>
<gene>
    <name evidence="2" type="ORF">S06H3_31191</name>
</gene>
<comment type="caution">
    <text evidence="2">The sequence shown here is derived from an EMBL/GenBank/DDBJ whole genome shotgun (WGS) entry which is preliminary data.</text>
</comment>
<sequence length="279" mass="30965">DGVSIVTSSQAIEVPEKKAAWPAPEGLKDSSGRTIPPKTGHNLTIVRMGIKRNALKDAGKFTLSQLRLVCKQKSNADNLAGKGKSTYPIGYLKTADLLQIKQLKDQIKLERSDFKGTVRWLDFAFYVPNDFLPVLVEFKQNNIAKMPPPVTYEQAPPPATFVPLAECAKDIAELQPVSSAKVYGVELAAGTNFLADLKLQISDPNQWQKAQTTRSIKPAQFKDGQINYVRAELKIEKPVEEEAKPAPTPARTKPREKRTFTPEDFVVGKRGIREMLKPL</sequence>
<evidence type="ECO:0000313" key="2">
    <source>
        <dbReference type="EMBL" id="GAI19931.1"/>
    </source>
</evidence>
<protein>
    <submittedName>
        <fullName evidence="2">Uncharacterized protein</fullName>
    </submittedName>
</protein>
<accession>X1MPG9</accession>
<feature type="region of interest" description="Disordered" evidence="1">
    <location>
        <begin position="238"/>
        <end position="261"/>
    </location>
</feature>
<proteinExistence type="predicted"/>
<reference evidence="2" key="1">
    <citation type="journal article" date="2014" name="Front. Microbiol.">
        <title>High frequency of phylogenetically diverse reductive dehalogenase-homologous genes in deep subseafloor sedimentary metagenomes.</title>
        <authorList>
            <person name="Kawai M."/>
            <person name="Futagami T."/>
            <person name="Toyoda A."/>
            <person name="Takaki Y."/>
            <person name="Nishi S."/>
            <person name="Hori S."/>
            <person name="Arai W."/>
            <person name="Tsubouchi T."/>
            <person name="Morono Y."/>
            <person name="Uchiyama I."/>
            <person name="Ito T."/>
            <person name="Fujiyama A."/>
            <person name="Inagaki F."/>
            <person name="Takami H."/>
        </authorList>
    </citation>
    <scope>NUCLEOTIDE SEQUENCE</scope>
    <source>
        <strain evidence="2">Expedition CK06-06</strain>
    </source>
</reference>
<dbReference type="AlphaFoldDB" id="X1MPG9"/>
<evidence type="ECO:0000256" key="1">
    <source>
        <dbReference type="SAM" id="MobiDB-lite"/>
    </source>
</evidence>
<name>X1MPG9_9ZZZZ</name>
<feature type="non-terminal residue" evidence="2">
    <location>
        <position position="279"/>
    </location>
</feature>